<dbReference type="EMBL" id="QXGB01004934">
    <property type="protein sequence ID" value="KAE9164545.1"/>
    <property type="molecule type" value="Genomic_DNA"/>
</dbReference>
<keyword evidence="3" id="KW-1185">Reference proteome</keyword>
<reference evidence="2 3" key="1">
    <citation type="submission" date="2018-08" db="EMBL/GenBank/DDBJ databases">
        <title>Genomic investigation of the strawberry pathogen Phytophthora fragariae indicates pathogenicity is determined by transcriptional variation in three key races.</title>
        <authorList>
            <person name="Adams T.M."/>
            <person name="Armitage A.D."/>
            <person name="Sobczyk M.K."/>
            <person name="Bates H.J."/>
            <person name="Dunwell J.M."/>
            <person name="Nellist C.F."/>
            <person name="Harrison R.J."/>
        </authorList>
    </citation>
    <scope>NUCLEOTIDE SEQUENCE [LARGE SCALE GENOMIC DNA]</scope>
    <source>
        <strain evidence="2 3">NOV-27</strain>
    </source>
</reference>
<gene>
    <name evidence="2" type="ORF">PF005_g29987</name>
</gene>
<organism evidence="2 3">
    <name type="scientific">Phytophthora fragariae</name>
    <dbReference type="NCBI Taxonomy" id="53985"/>
    <lineage>
        <taxon>Eukaryota</taxon>
        <taxon>Sar</taxon>
        <taxon>Stramenopiles</taxon>
        <taxon>Oomycota</taxon>
        <taxon>Peronosporomycetes</taxon>
        <taxon>Peronosporales</taxon>
        <taxon>Peronosporaceae</taxon>
        <taxon>Phytophthora</taxon>
    </lineage>
</organism>
<dbReference type="Proteomes" id="UP000433483">
    <property type="component" value="Unassembled WGS sequence"/>
</dbReference>
<evidence type="ECO:0000256" key="1">
    <source>
        <dbReference type="SAM" id="MobiDB-lite"/>
    </source>
</evidence>
<protein>
    <submittedName>
        <fullName evidence="2">Uncharacterized protein</fullName>
    </submittedName>
</protein>
<sequence>MEELGPRQAELRLESHEVKRLIHEALSKKSFPPVVQYPEAARGDVLLSSLFQWPVIVWVPECVNPTKKPYCIMPECSCTSGQGVQTEDSRGRRQQVPPPVHQVSVRERQQELLFYGDD</sequence>
<dbReference type="AlphaFoldDB" id="A0A6A3VEK4"/>
<evidence type="ECO:0000313" key="2">
    <source>
        <dbReference type="EMBL" id="KAE9164545.1"/>
    </source>
</evidence>
<evidence type="ECO:0000313" key="3">
    <source>
        <dbReference type="Proteomes" id="UP000433483"/>
    </source>
</evidence>
<name>A0A6A3VEK4_9STRA</name>
<proteinExistence type="predicted"/>
<comment type="caution">
    <text evidence="2">The sequence shown here is derived from an EMBL/GenBank/DDBJ whole genome shotgun (WGS) entry which is preliminary data.</text>
</comment>
<accession>A0A6A3VEK4</accession>
<feature type="region of interest" description="Disordered" evidence="1">
    <location>
        <begin position="81"/>
        <end position="103"/>
    </location>
</feature>
<dbReference type="OrthoDB" id="126242at2759"/>